<dbReference type="Proteomes" id="UP000825381">
    <property type="component" value="Chromosome"/>
</dbReference>
<accession>A0ABX8VBD8</accession>
<evidence type="ECO:0000256" key="2">
    <source>
        <dbReference type="SAM" id="Phobius"/>
    </source>
</evidence>
<dbReference type="EMBL" id="CP080429">
    <property type="protein sequence ID" value="QYJ67974.1"/>
    <property type="molecule type" value="Genomic_DNA"/>
</dbReference>
<reference evidence="3 4" key="1">
    <citation type="submission" date="2021-07" db="EMBL/GenBank/DDBJ databases">
        <title>Flavobacterium WSW3-B6 sp.nov, isolated from seaweed.</title>
        <authorList>
            <person name="Muhammad N."/>
            <person name="Ho H."/>
            <person name="Lee Y.-J."/>
            <person name="Nguyen T."/>
            <person name="Ho J."/>
            <person name="Kim S.-G."/>
        </authorList>
    </citation>
    <scope>NUCLEOTIDE SEQUENCE [LARGE SCALE GENOMIC DNA]</scope>
    <source>
        <strain evidence="3 4">WSW3-B6</strain>
    </source>
</reference>
<name>A0ABX8VBD8_9FLAO</name>
<keyword evidence="2" id="KW-0472">Membrane</keyword>
<keyword evidence="2" id="KW-0812">Transmembrane</keyword>
<keyword evidence="4" id="KW-1185">Reference proteome</keyword>
<feature type="coiled-coil region" evidence="1">
    <location>
        <begin position="67"/>
        <end position="132"/>
    </location>
</feature>
<evidence type="ECO:0008006" key="5">
    <source>
        <dbReference type="Google" id="ProtNLM"/>
    </source>
</evidence>
<keyword evidence="1" id="KW-0175">Coiled coil</keyword>
<feature type="transmembrane region" description="Helical" evidence="2">
    <location>
        <begin position="12"/>
        <end position="31"/>
    </location>
</feature>
<gene>
    <name evidence="3" type="ORF">K1I41_10605</name>
</gene>
<protein>
    <recommendedName>
        <fullName evidence="5">Chromosome partitioning protein ParA</fullName>
    </recommendedName>
</protein>
<proteinExistence type="predicted"/>
<organism evidence="3 4">
    <name type="scientific">Flavobacterium litorale</name>
    <dbReference type="NCBI Taxonomy" id="2856519"/>
    <lineage>
        <taxon>Bacteria</taxon>
        <taxon>Pseudomonadati</taxon>
        <taxon>Bacteroidota</taxon>
        <taxon>Flavobacteriia</taxon>
        <taxon>Flavobacteriales</taxon>
        <taxon>Flavobacteriaceae</taxon>
        <taxon>Flavobacterium</taxon>
    </lineage>
</organism>
<evidence type="ECO:0000313" key="4">
    <source>
        <dbReference type="Proteomes" id="UP000825381"/>
    </source>
</evidence>
<dbReference type="RefSeq" id="WP_220640319.1">
    <property type="nucleotide sequence ID" value="NZ_CP080429.1"/>
</dbReference>
<keyword evidence="2" id="KW-1133">Transmembrane helix</keyword>
<evidence type="ECO:0000256" key="1">
    <source>
        <dbReference type="SAM" id="Coils"/>
    </source>
</evidence>
<sequence>MEKQKSNTSLKAIIVILAILLVGSLTVMYKMSSDSEQAEKEHVSEKEQFLADLDSAKAMYDSEVAENTELKGELEAERAKIENLIEEVKKWKGDAAALKNFKNQYYKLKGEMDKLLAENEILKQQNATLTTERDSTMVVLDESRRYNDTLVSQNENLSRTVEKAAKLTIVDFKVEPFKQRSSGKLVATEKARRVDVLKISFTIAANEVAQAGNKMYYVQVIDGKNNVLGDKQTETFGTNTLTYSFITNAIYQNETMRVTETLSGKDFEKGIYYVNLFDGDKMVASSTFTLR</sequence>
<evidence type="ECO:0000313" key="3">
    <source>
        <dbReference type="EMBL" id="QYJ67974.1"/>
    </source>
</evidence>